<feature type="signal peptide" evidence="3">
    <location>
        <begin position="1"/>
        <end position="21"/>
    </location>
</feature>
<organism evidence="6">
    <name type="scientific">Guillardia theta</name>
    <name type="common">Cryptophyte</name>
    <name type="synonym">Cryptomonas phi</name>
    <dbReference type="NCBI Taxonomy" id="55529"/>
    <lineage>
        <taxon>Eukaryota</taxon>
        <taxon>Cryptophyceae</taxon>
        <taxon>Pyrenomonadales</taxon>
        <taxon>Geminigeraceae</taxon>
        <taxon>Guillardia</taxon>
    </lineage>
</organism>
<evidence type="ECO:0000256" key="1">
    <source>
        <dbReference type="ARBA" id="ARBA00023098"/>
    </source>
</evidence>
<feature type="domain" description="PNPLA" evidence="4">
    <location>
        <begin position="7"/>
        <end position="130"/>
    </location>
</feature>
<dbReference type="InterPro" id="IPR002641">
    <property type="entry name" value="PNPLA_dom"/>
</dbReference>
<dbReference type="SUPFAM" id="SSF52151">
    <property type="entry name" value="FabD/lysophospholipase-like"/>
    <property type="match status" value="1"/>
</dbReference>
<dbReference type="PANTHER" id="PTHR12406">
    <property type="entry name" value="CALCIUM-INDEPENDENT PHOSPHOLIPASE A2 IPLA2 -RELATED"/>
    <property type="match status" value="1"/>
</dbReference>
<dbReference type="InterPro" id="IPR016035">
    <property type="entry name" value="Acyl_Trfase/lysoPLipase"/>
</dbReference>
<dbReference type="AlphaFoldDB" id="A0A6U5ZX24"/>
<evidence type="ECO:0000256" key="2">
    <source>
        <dbReference type="SAM" id="Phobius"/>
    </source>
</evidence>
<keyword evidence="3" id="KW-0732">Signal</keyword>
<sequence length="350" mass="40302">MANNAKFVGSSAGSLVGLALALDLDFEEIKEFQLNCVKRTHGSIRGALRLKAYLDEIMDQMLPEGACDQINDRLEISISTLPYCRNKRLNHFRDNEFLRQSVHASCCMAPLCGMPFVHDGDLVYDGAVSDWFHNGLFTAPKGHQSSKKKEISVTPFWFSRADIKPSQYIPLWWALYPPRVEDFEWVYHLGCHDGKVWSMQQQESLDGQITSDILLHKFAATDGKPKGAFTRSFGYRSILRLVPSSAFDMLLWLIILIVVKPCAIWIMYMELFLRCLLHPDENKRKRSRVCASRLRLPFDVLTCQSRFRKQESDGQNKVVVAKKELFEQSFVFRVCIHFLEDKDQSNAFFK</sequence>
<dbReference type="GO" id="GO:0005737">
    <property type="term" value="C:cytoplasm"/>
    <property type="evidence" value="ECO:0007669"/>
    <property type="project" value="TreeGrafter"/>
</dbReference>
<dbReference type="GO" id="GO:0004806">
    <property type="term" value="F:triacylglycerol lipase activity"/>
    <property type="evidence" value="ECO:0007669"/>
    <property type="project" value="TreeGrafter"/>
</dbReference>
<name>A0A6U5ZX24_GUITH</name>
<gene>
    <name evidence="5" type="ORF">GTHE00462_LOCUS16326</name>
    <name evidence="6" type="ORF">GTHE00462_LOCUS16328</name>
</gene>
<feature type="transmembrane region" description="Helical" evidence="2">
    <location>
        <begin position="249"/>
        <end position="277"/>
    </location>
</feature>
<dbReference type="GO" id="GO:0019433">
    <property type="term" value="P:triglyceride catabolic process"/>
    <property type="evidence" value="ECO:0007669"/>
    <property type="project" value="TreeGrafter"/>
</dbReference>
<keyword evidence="2" id="KW-0812">Transmembrane</keyword>
<evidence type="ECO:0000313" key="6">
    <source>
        <dbReference type="EMBL" id="CAE2301664.1"/>
    </source>
</evidence>
<dbReference type="GO" id="GO:0055088">
    <property type="term" value="P:lipid homeostasis"/>
    <property type="evidence" value="ECO:0007669"/>
    <property type="project" value="TreeGrafter"/>
</dbReference>
<keyword evidence="2" id="KW-0472">Membrane</keyword>
<dbReference type="GO" id="GO:0016020">
    <property type="term" value="C:membrane"/>
    <property type="evidence" value="ECO:0007669"/>
    <property type="project" value="TreeGrafter"/>
</dbReference>
<feature type="chain" id="PRO_5036192314" description="PNPLA domain-containing protein" evidence="3">
    <location>
        <begin position="22"/>
        <end position="350"/>
    </location>
</feature>
<dbReference type="PANTHER" id="PTHR12406:SF42">
    <property type="entry name" value="PNPLA DOMAIN-CONTAINING PROTEIN"/>
    <property type="match status" value="1"/>
</dbReference>
<dbReference type="InterPro" id="IPR033562">
    <property type="entry name" value="PLPL"/>
</dbReference>
<evidence type="ECO:0000313" key="5">
    <source>
        <dbReference type="EMBL" id="CAE2301658.1"/>
    </source>
</evidence>
<evidence type="ECO:0000259" key="4">
    <source>
        <dbReference type="Pfam" id="PF01734"/>
    </source>
</evidence>
<dbReference type="EMBL" id="HBKN01020777">
    <property type="protein sequence ID" value="CAE2301658.1"/>
    <property type="molecule type" value="Transcribed_RNA"/>
</dbReference>
<keyword evidence="1" id="KW-0443">Lipid metabolism</keyword>
<reference evidence="6" key="1">
    <citation type="submission" date="2021-01" db="EMBL/GenBank/DDBJ databases">
        <authorList>
            <person name="Corre E."/>
            <person name="Pelletier E."/>
            <person name="Niang G."/>
            <person name="Scheremetjew M."/>
            <person name="Finn R."/>
            <person name="Kale V."/>
            <person name="Holt S."/>
            <person name="Cochrane G."/>
            <person name="Meng A."/>
            <person name="Brown T."/>
            <person name="Cohen L."/>
        </authorList>
    </citation>
    <scope>NUCLEOTIDE SEQUENCE</scope>
    <source>
        <strain evidence="6">CCMP 2712</strain>
    </source>
</reference>
<dbReference type="GO" id="GO:0005811">
    <property type="term" value="C:lipid droplet"/>
    <property type="evidence" value="ECO:0007669"/>
    <property type="project" value="TreeGrafter"/>
</dbReference>
<accession>A0A6U5ZX24</accession>
<dbReference type="Pfam" id="PF01734">
    <property type="entry name" value="Patatin"/>
    <property type="match status" value="1"/>
</dbReference>
<protein>
    <recommendedName>
        <fullName evidence="4">PNPLA domain-containing protein</fullName>
    </recommendedName>
</protein>
<proteinExistence type="predicted"/>
<evidence type="ECO:0000256" key="3">
    <source>
        <dbReference type="SAM" id="SignalP"/>
    </source>
</evidence>
<dbReference type="EMBL" id="HBKN01020779">
    <property type="protein sequence ID" value="CAE2301664.1"/>
    <property type="molecule type" value="Transcribed_RNA"/>
</dbReference>
<keyword evidence="2" id="KW-1133">Transmembrane helix</keyword>